<keyword evidence="1" id="KW-0812">Transmembrane</keyword>
<dbReference type="EMBL" id="AWSC01000024">
    <property type="protein sequence ID" value="ERH17023.1"/>
    <property type="molecule type" value="Genomic_DNA"/>
</dbReference>
<dbReference type="HOGENOM" id="CLU_3303263_0_0_11"/>
<evidence type="ECO:0000256" key="1">
    <source>
        <dbReference type="SAM" id="Phobius"/>
    </source>
</evidence>
<dbReference type="AlphaFoldDB" id="U1RBI3"/>
<keyword evidence="1" id="KW-0472">Membrane</keyword>
<comment type="caution">
    <text evidence="2">The sequence shown here is derived from an EMBL/GenBank/DDBJ whole genome shotgun (WGS) entry which is preliminary data.</text>
</comment>
<proteinExistence type="predicted"/>
<dbReference type="Proteomes" id="UP000016481">
    <property type="component" value="Unassembled WGS sequence"/>
</dbReference>
<feature type="transmembrane region" description="Helical" evidence="1">
    <location>
        <begin position="12"/>
        <end position="36"/>
    </location>
</feature>
<organism evidence="2 3">
    <name type="scientific">Actinomyces graevenitzii F0530</name>
    <dbReference type="NCBI Taxonomy" id="1321817"/>
    <lineage>
        <taxon>Bacteria</taxon>
        <taxon>Bacillati</taxon>
        <taxon>Actinomycetota</taxon>
        <taxon>Actinomycetes</taxon>
        <taxon>Actinomycetales</taxon>
        <taxon>Actinomycetaceae</taxon>
        <taxon>Actinomyces</taxon>
    </lineage>
</organism>
<keyword evidence="1" id="KW-1133">Transmembrane helix</keyword>
<evidence type="ECO:0000313" key="2">
    <source>
        <dbReference type="EMBL" id="ERH17023.1"/>
    </source>
</evidence>
<reference evidence="2 3" key="1">
    <citation type="submission" date="2013-08" db="EMBL/GenBank/DDBJ databases">
        <authorList>
            <person name="Weinstock G."/>
            <person name="Sodergren E."/>
            <person name="Wylie T."/>
            <person name="Fulton L."/>
            <person name="Fulton R."/>
            <person name="Fronick C."/>
            <person name="O'Laughlin M."/>
            <person name="Godfrey J."/>
            <person name="Miner T."/>
            <person name="Herter B."/>
            <person name="Appelbaum E."/>
            <person name="Cordes M."/>
            <person name="Lek S."/>
            <person name="Wollam A."/>
            <person name="Pepin K.H."/>
            <person name="Palsikar V.B."/>
            <person name="Mitreva M."/>
            <person name="Wilson R.K."/>
        </authorList>
    </citation>
    <scope>NUCLEOTIDE SEQUENCE [LARGE SCALE GENOMIC DNA]</scope>
    <source>
        <strain evidence="2 3">F0530</strain>
    </source>
</reference>
<sequence>MNTSRNLASAGFANTVLATPFLVALIAAVTHLRLALQTK</sequence>
<evidence type="ECO:0000313" key="3">
    <source>
        <dbReference type="Proteomes" id="UP000016481"/>
    </source>
</evidence>
<gene>
    <name evidence="2" type="ORF">HMPREF1978_00794</name>
</gene>
<protein>
    <submittedName>
        <fullName evidence="2">Uncharacterized protein</fullName>
    </submittedName>
</protein>
<name>U1RBI3_9ACTO</name>
<accession>U1RBI3</accession>